<geneLocation type="nucleomorph" evidence="7"/>
<dbReference type="HAMAP" id="MF_00736">
    <property type="entry name" value="Ribosomal_uL11"/>
    <property type="match status" value="1"/>
</dbReference>
<dbReference type="InterPro" id="IPR036796">
    <property type="entry name" value="Ribosomal_uL11_N_sf"/>
</dbReference>
<accession>Q3LW80</accession>
<keyword evidence="2 4" id="KW-0689">Ribosomal protein</keyword>
<dbReference type="PROSITE" id="PS00359">
    <property type="entry name" value="RIBOSOMAL_L11"/>
    <property type="match status" value="1"/>
</dbReference>
<evidence type="ECO:0000313" key="8">
    <source>
        <dbReference type="Proteomes" id="UP000243425"/>
    </source>
</evidence>
<comment type="similarity">
    <text evidence="1 4">Belongs to the universal ribosomal protein uL11 family.</text>
</comment>
<dbReference type="Gene3D" id="3.30.1550.10">
    <property type="entry name" value="Ribosomal protein L11/L12, N-terminal domain"/>
    <property type="match status" value="1"/>
</dbReference>
<dbReference type="GO" id="GO:0070180">
    <property type="term" value="F:large ribosomal subunit rRNA binding"/>
    <property type="evidence" value="ECO:0007669"/>
    <property type="project" value="TreeGrafter"/>
</dbReference>
<evidence type="ECO:0000259" key="6">
    <source>
        <dbReference type="Pfam" id="PF03946"/>
    </source>
</evidence>
<evidence type="ECO:0000256" key="2">
    <source>
        <dbReference type="ARBA" id="ARBA00022980"/>
    </source>
</evidence>
<proteinExistence type="inferred from homology"/>
<dbReference type="GO" id="GO:0022625">
    <property type="term" value="C:cytosolic large ribosomal subunit"/>
    <property type="evidence" value="ECO:0007669"/>
    <property type="project" value="TreeGrafter"/>
</dbReference>
<dbReference type="GeneID" id="5788524"/>
<dbReference type="EMBL" id="DQ158857">
    <property type="protein sequence ID" value="ABA27286.1"/>
    <property type="molecule type" value="Genomic_DNA"/>
</dbReference>
<dbReference type="InterPro" id="IPR020785">
    <property type="entry name" value="Ribosomal_uL11_CS"/>
</dbReference>
<reference evidence="7 8" key="1">
    <citation type="journal article" date="2006" name="Proc. Natl. Acad. Sci. U.S.A.">
        <title>Complete nucleotide sequence of the chlorarachniophyte nucleomorph: nature's smallest nucleus.</title>
        <authorList>
            <person name="Gilson P.R."/>
            <person name="Su V."/>
            <person name="Slamovits C.H."/>
            <person name="Reith M.E."/>
            <person name="Keeling P.J."/>
            <person name="McFadden G.I."/>
        </authorList>
    </citation>
    <scope>NUCLEOTIDE SEQUENCE [LARGE SCALE GENOMIC DNA]</scope>
    <source>
        <strain evidence="8">CCMP621</strain>
    </source>
</reference>
<dbReference type="SUPFAM" id="SSF46906">
    <property type="entry name" value="Ribosomal protein L11, C-terminal domain"/>
    <property type="match status" value="1"/>
</dbReference>
<evidence type="ECO:0000256" key="4">
    <source>
        <dbReference type="RuleBase" id="RU003978"/>
    </source>
</evidence>
<dbReference type="InterPro" id="IPR036769">
    <property type="entry name" value="Ribosomal_uL11_C_sf"/>
</dbReference>
<dbReference type="Pfam" id="PF00298">
    <property type="entry name" value="Ribosomal_L11"/>
    <property type="match status" value="1"/>
</dbReference>
<dbReference type="Gene3D" id="1.10.10.250">
    <property type="entry name" value="Ribosomal protein L11, C-terminal domain"/>
    <property type="match status" value="1"/>
</dbReference>
<gene>
    <name evidence="7" type="primary">rpl2</name>
</gene>
<dbReference type="GO" id="GO:0003735">
    <property type="term" value="F:structural constituent of ribosome"/>
    <property type="evidence" value="ECO:0007669"/>
    <property type="project" value="InterPro"/>
</dbReference>
<dbReference type="GO" id="GO:0006412">
    <property type="term" value="P:translation"/>
    <property type="evidence" value="ECO:0007669"/>
    <property type="project" value="InterPro"/>
</dbReference>
<name>Q3LW80_BIGNA</name>
<keyword evidence="7" id="KW-0542">Nucleomorph</keyword>
<dbReference type="Proteomes" id="UP000243425">
    <property type="component" value="Nucleomorph 2"/>
</dbReference>
<feature type="domain" description="Large ribosomal subunit protein uL11 C-terminal" evidence="5">
    <location>
        <begin position="72"/>
        <end position="129"/>
    </location>
</feature>
<sequence>MKNSIKKVVYIKSKGGQVASASVLAQKIGPYGLSPKKIGEDFAKKTKKNWDGIIVTIKLTIIKKNAYLKIVPSVSSLLKREMQLYGKPSVLTFKQLIKISKKVQTKSYSKAFKGVVKEVLGTCCSMGILIDRFKAKSFLRKIENDEIAIPKSI</sequence>
<dbReference type="PANTHER" id="PTHR11661">
    <property type="entry name" value="60S RIBOSOMAL PROTEIN L12"/>
    <property type="match status" value="1"/>
</dbReference>
<dbReference type="Pfam" id="PF03946">
    <property type="entry name" value="Ribosomal_L11_N"/>
    <property type="match status" value="1"/>
</dbReference>
<keyword evidence="3 4" id="KW-0687">Ribonucleoprotein</keyword>
<organism evidence="7 8">
    <name type="scientific">Bigelowiella natans</name>
    <name type="common">Pedinomonas minutissima</name>
    <name type="synonym">Chlorarachnion sp. (strain CCMP621)</name>
    <dbReference type="NCBI Taxonomy" id="227086"/>
    <lineage>
        <taxon>Eukaryota</taxon>
        <taxon>Sar</taxon>
        <taxon>Rhizaria</taxon>
        <taxon>Cercozoa</taxon>
        <taxon>Chlorarachniophyceae</taxon>
        <taxon>Bigelowiella</taxon>
    </lineage>
</organism>
<dbReference type="PANTHER" id="PTHR11661:SF2">
    <property type="entry name" value="LARGE RIBOSOMAL SUBUNIT PROTEIN UL11"/>
    <property type="match status" value="1"/>
</dbReference>
<evidence type="ECO:0000256" key="3">
    <source>
        <dbReference type="ARBA" id="ARBA00023274"/>
    </source>
</evidence>
<evidence type="ECO:0000313" key="7">
    <source>
        <dbReference type="EMBL" id="ABA27286.1"/>
    </source>
</evidence>
<feature type="domain" description="Large ribosomal subunit protein uL11 N-terminal" evidence="6">
    <location>
        <begin position="9"/>
        <end position="63"/>
    </location>
</feature>
<evidence type="ECO:0000256" key="1">
    <source>
        <dbReference type="ARBA" id="ARBA00010537"/>
    </source>
</evidence>
<protein>
    <submittedName>
        <fullName evidence="7">Ribosomal protein L2</fullName>
    </submittedName>
</protein>
<dbReference type="RefSeq" id="XP_001712898.1">
    <property type="nucleotide sequence ID" value="XM_001712846.1"/>
</dbReference>
<dbReference type="SUPFAM" id="SSF54747">
    <property type="entry name" value="Ribosomal L11/L12e N-terminal domain"/>
    <property type="match status" value="1"/>
</dbReference>
<dbReference type="InterPro" id="IPR000911">
    <property type="entry name" value="Ribosomal_uL11"/>
</dbReference>
<dbReference type="InterPro" id="IPR020783">
    <property type="entry name" value="Ribosomal_uL11_C"/>
</dbReference>
<dbReference type="AlphaFoldDB" id="Q3LW80"/>
<dbReference type="SMART" id="SM00649">
    <property type="entry name" value="RL11"/>
    <property type="match status" value="1"/>
</dbReference>
<evidence type="ECO:0000259" key="5">
    <source>
        <dbReference type="Pfam" id="PF00298"/>
    </source>
</evidence>
<dbReference type="InterPro" id="IPR020784">
    <property type="entry name" value="Ribosomal_uL11_N"/>
</dbReference>